<dbReference type="Proteomes" id="UP000215914">
    <property type="component" value="Unassembled WGS sequence"/>
</dbReference>
<evidence type="ECO:0000259" key="6">
    <source>
        <dbReference type="PROSITE" id="PS50863"/>
    </source>
</evidence>
<dbReference type="PROSITE" id="PS50863">
    <property type="entry name" value="B3"/>
    <property type="match status" value="1"/>
</dbReference>
<proteinExistence type="predicted"/>
<dbReference type="GO" id="GO:0005634">
    <property type="term" value="C:nucleus"/>
    <property type="evidence" value="ECO:0007669"/>
    <property type="project" value="UniProtKB-SubCell"/>
</dbReference>
<evidence type="ECO:0000256" key="1">
    <source>
        <dbReference type="ARBA" id="ARBA00004123"/>
    </source>
</evidence>
<comment type="subcellular location">
    <subcellularLocation>
        <location evidence="1">Nucleus</location>
    </subcellularLocation>
</comment>
<keyword evidence="4" id="KW-0804">Transcription</keyword>
<dbReference type="EMBL" id="MNCJ02000320">
    <property type="protein sequence ID" value="KAF5805796.1"/>
    <property type="molecule type" value="Genomic_DNA"/>
</dbReference>
<evidence type="ECO:0000256" key="3">
    <source>
        <dbReference type="ARBA" id="ARBA00023125"/>
    </source>
</evidence>
<dbReference type="Gene3D" id="2.40.330.10">
    <property type="entry name" value="DNA-binding pseudobarrel domain"/>
    <property type="match status" value="1"/>
</dbReference>
<evidence type="ECO:0000256" key="5">
    <source>
        <dbReference type="ARBA" id="ARBA00023242"/>
    </source>
</evidence>
<name>A0A9K3IZ78_HELAN</name>
<evidence type="ECO:0000313" key="7">
    <source>
        <dbReference type="EMBL" id="KAF5805796.1"/>
    </source>
</evidence>
<comment type="caution">
    <text evidence="7">The sequence shown here is derived from an EMBL/GenBank/DDBJ whole genome shotgun (WGS) entry which is preliminary data.</text>
</comment>
<dbReference type="Gramene" id="mRNA:HanXRQr2_Chr05g0213681">
    <property type="protein sequence ID" value="CDS:HanXRQr2_Chr05g0213681.1"/>
    <property type="gene ID" value="HanXRQr2_Chr05g0213681"/>
</dbReference>
<feature type="domain" description="TF-B3" evidence="6">
    <location>
        <begin position="1"/>
        <end position="70"/>
    </location>
</feature>
<keyword evidence="5" id="KW-0539">Nucleus</keyword>
<reference evidence="7" key="1">
    <citation type="journal article" date="2017" name="Nature">
        <title>The sunflower genome provides insights into oil metabolism, flowering and Asterid evolution.</title>
        <authorList>
            <person name="Badouin H."/>
            <person name="Gouzy J."/>
            <person name="Grassa C.J."/>
            <person name="Murat F."/>
            <person name="Staton S.E."/>
            <person name="Cottret L."/>
            <person name="Lelandais-Briere C."/>
            <person name="Owens G.L."/>
            <person name="Carrere S."/>
            <person name="Mayjonade B."/>
            <person name="Legrand L."/>
            <person name="Gill N."/>
            <person name="Kane N.C."/>
            <person name="Bowers J.E."/>
            <person name="Hubner S."/>
            <person name="Bellec A."/>
            <person name="Berard A."/>
            <person name="Berges H."/>
            <person name="Blanchet N."/>
            <person name="Boniface M.C."/>
            <person name="Brunel D."/>
            <person name="Catrice O."/>
            <person name="Chaidir N."/>
            <person name="Claudel C."/>
            <person name="Donnadieu C."/>
            <person name="Faraut T."/>
            <person name="Fievet G."/>
            <person name="Helmstetter N."/>
            <person name="King M."/>
            <person name="Knapp S.J."/>
            <person name="Lai Z."/>
            <person name="Le Paslier M.C."/>
            <person name="Lippi Y."/>
            <person name="Lorenzon L."/>
            <person name="Mandel J.R."/>
            <person name="Marage G."/>
            <person name="Marchand G."/>
            <person name="Marquand E."/>
            <person name="Bret-Mestries E."/>
            <person name="Morien E."/>
            <person name="Nambeesan S."/>
            <person name="Nguyen T."/>
            <person name="Pegot-Espagnet P."/>
            <person name="Pouilly N."/>
            <person name="Raftis F."/>
            <person name="Sallet E."/>
            <person name="Schiex T."/>
            <person name="Thomas J."/>
            <person name="Vandecasteele C."/>
            <person name="Vares D."/>
            <person name="Vear F."/>
            <person name="Vautrin S."/>
            <person name="Crespi M."/>
            <person name="Mangin B."/>
            <person name="Burke J.M."/>
            <person name="Salse J."/>
            <person name="Munos S."/>
            <person name="Vincourt P."/>
            <person name="Rieseberg L.H."/>
            <person name="Langlade N.B."/>
        </authorList>
    </citation>
    <scope>NUCLEOTIDE SEQUENCE</scope>
    <source>
        <tissue evidence="7">Leaves</tissue>
    </source>
</reference>
<dbReference type="SUPFAM" id="SSF101936">
    <property type="entry name" value="DNA-binding pseudobarrel domain"/>
    <property type="match status" value="1"/>
</dbReference>
<gene>
    <name evidence="7" type="ORF">HanXRQr2_Chr05g0213681</name>
</gene>
<protein>
    <submittedName>
        <fullName evidence="7">Transcription factor B3-Domain family</fullName>
    </submittedName>
</protein>
<dbReference type="GO" id="GO:0003677">
    <property type="term" value="F:DNA binding"/>
    <property type="evidence" value="ECO:0007669"/>
    <property type="project" value="UniProtKB-KW"/>
</dbReference>
<organism evidence="7 8">
    <name type="scientific">Helianthus annuus</name>
    <name type="common">Common sunflower</name>
    <dbReference type="NCBI Taxonomy" id="4232"/>
    <lineage>
        <taxon>Eukaryota</taxon>
        <taxon>Viridiplantae</taxon>
        <taxon>Streptophyta</taxon>
        <taxon>Embryophyta</taxon>
        <taxon>Tracheophyta</taxon>
        <taxon>Spermatophyta</taxon>
        <taxon>Magnoliopsida</taxon>
        <taxon>eudicotyledons</taxon>
        <taxon>Gunneridae</taxon>
        <taxon>Pentapetalae</taxon>
        <taxon>asterids</taxon>
        <taxon>campanulids</taxon>
        <taxon>Asterales</taxon>
        <taxon>Asteraceae</taxon>
        <taxon>Asteroideae</taxon>
        <taxon>Heliantheae alliance</taxon>
        <taxon>Heliantheae</taxon>
        <taxon>Helianthus</taxon>
    </lineage>
</organism>
<keyword evidence="3" id="KW-0238">DNA-binding</keyword>
<accession>A0A9K3IZ78</accession>
<sequence>MMNTVPAYPVVIRSAPNRKWFVCIEEIDCELYMTTGWNQIKQEMSITDNHLVVFEMLDIQTFEMSVFSCDPAVLCYPPELCVVVKQEPNHDLIELSDDESANPVADLNVEHNQAAVFGDNNPNVIQNAEGVPATFRVDNHYVSLFYFVY</sequence>
<evidence type="ECO:0000313" key="8">
    <source>
        <dbReference type="Proteomes" id="UP000215914"/>
    </source>
</evidence>
<evidence type="ECO:0000256" key="2">
    <source>
        <dbReference type="ARBA" id="ARBA00023015"/>
    </source>
</evidence>
<keyword evidence="2" id="KW-0805">Transcription regulation</keyword>
<dbReference type="InterPro" id="IPR003340">
    <property type="entry name" value="B3_DNA-bd"/>
</dbReference>
<reference evidence="7" key="2">
    <citation type="submission" date="2020-06" db="EMBL/GenBank/DDBJ databases">
        <title>Helianthus annuus Genome sequencing and assembly Release 2.</title>
        <authorList>
            <person name="Gouzy J."/>
            <person name="Langlade N."/>
            <person name="Munos S."/>
        </authorList>
    </citation>
    <scope>NUCLEOTIDE SEQUENCE</scope>
    <source>
        <tissue evidence="7">Leaves</tissue>
    </source>
</reference>
<keyword evidence="8" id="KW-1185">Reference proteome</keyword>
<evidence type="ECO:0000256" key="4">
    <source>
        <dbReference type="ARBA" id="ARBA00023163"/>
    </source>
</evidence>
<dbReference type="InterPro" id="IPR015300">
    <property type="entry name" value="DNA-bd_pseudobarrel_sf"/>
</dbReference>
<dbReference type="AlphaFoldDB" id="A0A9K3IZ78"/>